<feature type="transmembrane region" description="Helical" evidence="1">
    <location>
        <begin position="566"/>
        <end position="595"/>
    </location>
</feature>
<dbReference type="PANTHER" id="PTHR21274">
    <property type="entry name" value="MECKELIN"/>
    <property type="match status" value="1"/>
</dbReference>
<dbReference type="GO" id="GO:0060271">
    <property type="term" value="P:cilium assembly"/>
    <property type="evidence" value="ECO:0007669"/>
    <property type="project" value="InterPro"/>
</dbReference>
<feature type="transmembrane region" description="Helical" evidence="1">
    <location>
        <begin position="700"/>
        <end position="718"/>
    </location>
</feature>
<proteinExistence type="predicted"/>
<feature type="signal peptide" evidence="2">
    <location>
        <begin position="1"/>
        <end position="22"/>
    </location>
</feature>
<sequence>MALVSKVVLNVQIFALFYLTSGRNLEFTPYSDREMCLMNQYFDEVGLMCLNCPVNQTSINTLSSSSSCQCLPGFKTVIDTSNSHGCVECPDRHVTSRDGKRCLPCSSGTVYNDTLKQCNPCNNNNNVDILTDRALNGTSLNSMSCIQCSNDTVPGDGDYGPMCVPCHNSYYLAGLDDSSTGLCECPKTHGVVGGLCTPLSELAKIPDRQSSYEVKYEGGERVQSSFLEVNYRSAAHSCKFRHNKTACNLLANMCVLLHYEFDDDFNACRYYREEFGKNFVNLPDYVPWLYYPDGEAHVYLYKAKLKTSYSFKSDNPNSRFNFTVAKYSAEGKLLQYGRLEEVMNFCPLVDLHLDSAVQFGVSFSQSCLVGARDLWDKYETVFYEIFIQYFDEGQKMIYAVPVLNANYREDGELQNKWDQKKWQLTRRFFLFDNLSGRETLPPTTNNDGAESASSVTEDDRTISRAKVVRYAKSLEITIQLREGDGHGQIYPPLIRISYGEVSRKYYESDRKVRLSLSVAYTMDFSKIHEDLSIAVGVMSALAVLWSLVGAWGWCRRCGKLGIDIPTIFQFLVITCGNLANVFFLVMFFACFYWMVFFKRQDVVHLLLLTLKQEFLIKQYLIAAFFLKLVQILHIIYVQITLDLFIIDWEQPRAKNSIPHPQLSTNSEEEGKLRSGEQPISIWRTYFLANEWNEIQTHRKINVSFQLLVTLLFLKVIGFENLASADPTSNFHPTSDAYVSPQSYVCRFAISITVYIVVVAVQWLVAVIFYERYIKNQLQQLIDLCSIANISIFILEHRMYGYYIHGRSAHGFADVNMQSIYEQMKREEQDLCGHRGLEPSSECQTFEVVVTHRFREQYDTILKPVHVLARSQRPVGSGKTVMEEMEESFQAHEAMKRFFGMFLQHALRNLDYIVKEKLFLESILDIEFQEADDRCLFFRDNNHSFDRVLFYGHEATFILFEMLLFTFIDIMWNNFVLAAVVTFVLVWIMKKIRYAGGRRNVINKTMVDQRFLV</sequence>
<evidence type="ECO:0008006" key="5">
    <source>
        <dbReference type="Google" id="ProtNLM"/>
    </source>
</evidence>
<dbReference type="PANTHER" id="PTHR21274:SF0">
    <property type="entry name" value="MECKELIN"/>
    <property type="match status" value="1"/>
</dbReference>
<name>A0AAE1NX72_9EUCA</name>
<organism evidence="3 4">
    <name type="scientific">Petrolisthes manimaculis</name>
    <dbReference type="NCBI Taxonomy" id="1843537"/>
    <lineage>
        <taxon>Eukaryota</taxon>
        <taxon>Metazoa</taxon>
        <taxon>Ecdysozoa</taxon>
        <taxon>Arthropoda</taxon>
        <taxon>Crustacea</taxon>
        <taxon>Multicrustacea</taxon>
        <taxon>Malacostraca</taxon>
        <taxon>Eumalacostraca</taxon>
        <taxon>Eucarida</taxon>
        <taxon>Decapoda</taxon>
        <taxon>Pleocyemata</taxon>
        <taxon>Anomura</taxon>
        <taxon>Galatheoidea</taxon>
        <taxon>Porcellanidae</taxon>
        <taxon>Petrolisthes</taxon>
    </lineage>
</organism>
<gene>
    <name evidence="3" type="ORF">Pmani_030734</name>
</gene>
<keyword evidence="1" id="KW-0812">Transmembrane</keyword>
<keyword evidence="2" id="KW-0732">Signal</keyword>
<feature type="transmembrane region" description="Helical" evidence="1">
    <location>
        <begin position="531"/>
        <end position="554"/>
    </location>
</feature>
<dbReference type="Pfam" id="PF09773">
    <property type="entry name" value="Meckelin"/>
    <property type="match status" value="1"/>
</dbReference>
<keyword evidence="1" id="KW-0472">Membrane</keyword>
<feature type="chain" id="PRO_5042073591" description="Meckelin" evidence="2">
    <location>
        <begin position="23"/>
        <end position="1012"/>
    </location>
</feature>
<dbReference type="Proteomes" id="UP001292094">
    <property type="component" value="Unassembled WGS sequence"/>
</dbReference>
<keyword evidence="4" id="KW-1185">Reference proteome</keyword>
<accession>A0AAE1NX72</accession>
<dbReference type="InterPro" id="IPR019170">
    <property type="entry name" value="Meckelin"/>
</dbReference>
<dbReference type="AlphaFoldDB" id="A0AAE1NX72"/>
<reference evidence="3" key="1">
    <citation type="submission" date="2023-11" db="EMBL/GenBank/DDBJ databases">
        <title>Genome assemblies of two species of porcelain crab, Petrolisthes cinctipes and Petrolisthes manimaculis (Anomura: Porcellanidae).</title>
        <authorList>
            <person name="Angst P."/>
        </authorList>
    </citation>
    <scope>NUCLEOTIDE SEQUENCE</scope>
    <source>
        <strain evidence="3">PB745_02</strain>
        <tissue evidence="3">Gill</tissue>
    </source>
</reference>
<feature type="transmembrane region" description="Helical" evidence="1">
    <location>
        <begin position="615"/>
        <end position="636"/>
    </location>
</feature>
<protein>
    <recommendedName>
        <fullName evidence="5">Meckelin</fullName>
    </recommendedName>
</protein>
<keyword evidence="1" id="KW-1133">Transmembrane helix</keyword>
<feature type="transmembrane region" description="Helical" evidence="1">
    <location>
        <begin position="970"/>
        <end position="988"/>
    </location>
</feature>
<dbReference type="GO" id="GO:0036038">
    <property type="term" value="C:MKS complex"/>
    <property type="evidence" value="ECO:0007669"/>
    <property type="project" value="InterPro"/>
</dbReference>
<comment type="caution">
    <text evidence="3">The sequence shown here is derived from an EMBL/GenBank/DDBJ whole genome shotgun (WGS) entry which is preliminary data.</text>
</comment>
<evidence type="ECO:0000256" key="1">
    <source>
        <dbReference type="SAM" id="Phobius"/>
    </source>
</evidence>
<dbReference type="EMBL" id="JAWZYT010003771">
    <property type="protein sequence ID" value="KAK4296797.1"/>
    <property type="molecule type" value="Genomic_DNA"/>
</dbReference>
<evidence type="ECO:0000313" key="3">
    <source>
        <dbReference type="EMBL" id="KAK4296797.1"/>
    </source>
</evidence>
<feature type="transmembrane region" description="Helical" evidence="1">
    <location>
        <begin position="947"/>
        <end position="964"/>
    </location>
</feature>
<feature type="transmembrane region" description="Helical" evidence="1">
    <location>
        <begin position="747"/>
        <end position="769"/>
    </location>
</feature>
<evidence type="ECO:0000313" key="4">
    <source>
        <dbReference type="Proteomes" id="UP001292094"/>
    </source>
</evidence>
<evidence type="ECO:0000256" key="2">
    <source>
        <dbReference type="SAM" id="SignalP"/>
    </source>
</evidence>